<gene>
    <name evidence="2" type="ORF">H9L24_00005</name>
</gene>
<dbReference type="KEGG" id="amon:H9L24_00005"/>
<keyword evidence="3" id="KW-1185">Reference proteome</keyword>
<dbReference type="EMBL" id="CP060790">
    <property type="protein sequence ID" value="QNP59466.1"/>
    <property type="molecule type" value="Genomic_DNA"/>
</dbReference>
<evidence type="ECO:0000256" key="1">
    <source>
        <dbReference type="SAM" id="MobiDB-lite"/>
    </source>
</evidence>
<dbReference type="InterPro" id="IPR031832">
    <property type="entry name" value="DUF4747"/>
</dbReference>
<name>A0A7H0HG00_9BURK</name>
<organism evidence="2 3">
    <name type="scientific">Paenacidovorax monticola</name>
    <dbReference type="NCBI Taxonomy" id="1926868"/>
    <lineage>
        <taxon>Bacteria</taxon>
        <taxon>Pseudomonadati</taxon>
        <taxon>Pseudomonadota</taxon>
        <taxon>Betaproteobacteria</taxon>
        <taxon>Burkholderiales</taxon>
        <taxon>Comamonadaceae</taxon>
        <taxon>Paenacidovorax</taxon>
    </lineage>
</organism>
<dbReference type="Proteomes" id="UP000516057">
    <property type="component" value="Chromosome"/>
</dbReference>
<reference evidence="2 3" key="1">
    <citation type="submission" date="2020-08" db="EMBL/GenBank/DDBJ databases">
        <title>Genome sequence of Acidovorax monticola KACC 19171T.</title>
        <authorList>
            <person name="Hyun D.-W."/>
            <person name="Bae J.-W."/>
        </authorList>
    </citation>
    <scope>NUCLEOTIDE SEQUENCE [LARGE SCALE GENOMIC DNA]</scope>
    <source>
        <strain evidence="2 3">KACC 19171</strain>
    </source>
</reference>
<dbReference type="AlphaFoldDB" id="A0A7H0HG00"/>
<dbReference type="RefSeq" id="WP_187736449.1">
    <property type="nucleotide sequence ID" value="NZ_CP060790.1"/>
</dbReference>
<evidence type="ECO:0000313" key="3">
    <source>
        <dbReference type="Proteomes" id="UP000516057"/>
    </source>
</evidence>
<proteinExistence type="predicted"/>
<feature type="region of interest" description="Disordered" evidence="1">
    <location>
        <begin position="304"/>
        <end position="329"/>
    </location>
</feature>
<feature type="compositionally biased region" description="Basic and acidic residues" evidence="1">
    <location>
        <begin position="319"/>
        <end position="329"/>
    </location>
</feature>
<sequence>MVASSEKYSKNKVMTKFYVYNIQLLPLSDDHREVGISGYKKMFSKMREKNKEHLQSHTVEQYHYHLHGDQYLGFDKADFGAGVVTGNFKRYTKTNEVKSLNKGTTVFRNRTSQTTFSRDHDVPFAFDAKNHYLAIEGGSVLTPERVCSALLQFFGDIARQEFPHHELHINVLSSSARINEILETATSYKNVKLSLTFQNGHASQSLLKELKDTKTQRLDVAASGGRDGVMTRLPSFMIDMVKAAAIVGSLKMGYYINGSSARQTYDSDEMPLHFVVRRSEKDSDESYFARVLEKTREETQLLEASVEDADADDSPSDAQDIKSSADDGS</sequence>
<dbReference type="Pfam" id="PF15931">
    <property type="entry name" value="DUF4747"/>
    <property type="match status" value="1"/>
</dbReference>
<feature type="compositionally biased region" description="Acidic residues" evidence="1">
    <location>
        <begin position="305"/>
        <end position="315"/>
    </location>
</feature>
<protein>
    <submittedName>
        <fullName evidence="2">DUF4747 family protein</fullName>
    </submittedName>
</protein>
<accession>A0A7H0HG00</accession>
<evidence type="ECO:0000313" key="2">
    <source>
        <dbReference type="EMBL" id="QNP59466.1"/>
    </source>
</evidence>